<evidence type="ECO:0000256" key="16">
    <source>
        <dbReference type="PIRSR" id="PIRSR600823-2"/>
    </source>
</evidence>
<evidence type="ECO:0000313" key="22">
    <source>
        <dbReference type="EMBL" id="KAF8725781.1"/>
    </source>
</evidence>
<keyword evidence="7 20" id="KW-0349">Heme</keyword>
<evidence type="ECO:0000256" key="12">
    <source>
        <dbReference type="ARBA" id="ARBA00023157"/>
    </source>
</evidence>
<comment type="similarity">
    <text evidence="3">Belongs to the peroxidase family. Ascorbate peroxidase subfamily.</text>
</comment>
<feature type="binding site" evidence="17">
    <location>
        <position position="79"/>
    </location>
    <ligand>
        <name>Ca(2+)</name>
        <dbReference type="ChEBI" id="CHEBI:29108"/>
        <label>1</label>
    </ligand>
</feature>
<evidence type="ECO:0000256" key="2">
    <source>
        <dbReference type="ARBA" id="ARBA00004613"/>
    </source>
</evidence>
<feature type="active site" description="Proton acceptor" evidence="15">
    <location>
        <position position="73"/>
    </location>
</feature>
<keyword evidence="11 17" id="KW-0408">Iron</keyword>
<evidence type="ECO:0000256" key="9">
    <source>
        <dbReference type="ARBA" id="ARBA00022837"/>
    </source>
</evidence>
<feature type="disulfide bond" evidence="19">
    <location>
        <begin position="42"/>
        <end position="119"/>
    </location>
</feature>
<dbReference type="InterPro" id="IPR033905">
    <property type="entry name" value="Secretory_peroxidase"/>
</dbReference>
<evidence type="ECO:0000256" key="20">
    <source>
        <dbReference type="RuleBase" id="RU362060"/>
    </source>
</evidence>
<comment type="catalytic activity">
    <reaction evidence="1 20">
        <text>2 a phenolic donor + H2O2 = 2 a phenolic radical donor + 2 H2O</text>
        <dbReference type="Rhea" id="RHEA:56136"/>
        <dbReference type="ChEBI" id="CHEBI:15377"/>
        <dbReference type="ChEBI" id="CHEBI:16240"/>
        <dbReference type="ChEBI" id="CHEBI:139520"/>
        <dbReference type="ChEBI" id="CHEBI:139521"/>
        <dbReference type="EC" id="1.11.1.7"/>
    </reaction>
</comment>
<feature type="disulfide bond" evidence="19">
    <location>
        <begin position="75"/>
        <end position="80"/>
    </location>
</feature>
<dbReference type="PRINTS" id="PR00458">
    <property type="entry name" value="PEROXIDASE"/>
</dbReference>
<dbReference type="PRINTS" id="PR00461">
    <property type="entry name" value="PLPEROXIDASE"/>
</dbReference>
<evidence type="ECO:0000256" key="15">
    <source>
        <dbReference type="PIRSR" id="PIRSR600823-1"/>
    </source>
</evidence>
<dbReference type="OrthoDB" id="645948at2759"/>
<dbReference type="AlphaFoldDB" id="A0A835KEK3"/>
<evidence type="ECO:0000256" key="10">
    <source>
        <dbReference type="ARBA" id="ARBA00023002"/>
    </source>
</evidence>
<feature type="binding site" evidence="16">
    <location>
        <position position="168"/>
    </location>
    <ligand>
        <name>substrate</name>
    </ligand>
</feature>
<evidence type="ECO:0000256" key="6">
    <source>
        <dbReference type="ARBA" id="ARBA00022559"/>
    </source>
</evidence>
<dbReference type="PROSITE" id="PS00436">
    <property type="entry name" value="PEROXIDASE_2"/>
    <property type="match status" value="1"/>
</dbReference>
<evidence type="ECO:0000256" key="11">
    <source>
        <dbReference type="ARBA" id="ARBA00023004"/>
    </source>
</evidence>
<dbReference type="EMBL" id="JACEFO010001653">
    <property type="protein sequence ID" value="KAF8725781.1"/>
    <property type="molecule type" value="Genomic_DNA"/>
</dbReference>
<name>A0A835KEK3_9POAL</name>
<feature type="site" description="Transition state stabilizer" evidence="18">
    <location>
        <position position="69"/>
    </location>
</feature>
<dbReference type="SUPFAM" id="SSF48113">
    <property type="entry name" value="Heme-dependent peroxidases"/>
    <property type="match status" value="1"/>
</dbReference>
<evidence type="ECO:0000256" key="13">
    <source>
        <dbReference type="ARBA" id="ARBA00023180"/>
    </source>
</evidence>
<organism evidence="22 23">
    <name type="scientific">Digitaria exilis</name>
    <dbReference type="NCBI Taxonomy" id="1010633"/>
    <lineage>
        <taxon>Eukaryota</taxon>
        <taxon>Viridiplantae</taxon>
        <taxon>Streptophyta</taxon>
        <taxon>Embryophyta</taxon>
        <taxon>Tracheophyta</taxon>
        <taxon>Spermatophyta</taxon>
        <taxon>Magnoliopsida</taxon>
        <taxon>Liliopsida</taxon>
        <taxon>Poales</taxon>
        <taxon>Poaceae</taxon>
        <taxon>PACMAD clade</taxon>
        <taxon>Panicoideae</taxon>
        <taxon>Panicodae</taxon>
        <taxon>Paniceae</taxon>
        <taxon>Anthephorinae</taxon>
        <taxon>Digitaria</taxon>
    </lineage>
</organism>
<dbReference type="GO" id="GO:0005576">
    <property type="term" value="C:extracellular region"/>
    <property type="evidence" value="ECO:0007669"/>
    <property type="project" value="UniProtKB-SubCell"/>
</dbReference>
<evidence type="ECO:0000256" key="3">
    <source>
        <dbReference type="ARBA" id="ARBA00006873"/>
    </source>
</evidence>
<keyword evidence="13" id="KW-0325">Glycoprotein</keyword>
<keyword evidence="10 20" id="KW-0560">Oxidoreductase</keyword>
<accession>A0A835KEK3</accession>
<gene>
    <name evidence="22" type="ORF">HU200_020340</name>
</gene>
<keyword evidence="14 20" id="KW-0376">Hydrogen peroxide</keyword>
<dbReference type="GO" id="GO:0046872">
    <property type="term" value="F:metal ion binding"/>
    <property type="evidence" value="ECO:0007669"/>
    <property type="project" value="UniProtKB-UniRule"/>
</dbReference>
<comment type="subcellular location">
    <subcellularLocation>
        <location evidence="2 20">Secreted</location>
    </subcellularLocation>
</comment>
<feature type="disulfide bond" evidence="19">
    <location>
        <begin position="125"/>
        <end position="324"/>
    </location>
</feature>
<dbReference type="InterPro" id="IPR019794">
    <property type="entry name" value="Peroxidases_AS"/>
</dbReference>
<evidence type="ECO:0000256" key="18">
    <source>
        <dbReference type="PIRSR" id="PIRSR600823-4"/>
    </source>
</evidence>
<feature type="signal peptide" evidence="20">
    <location>
        <begin position="1"/>
        <end position="29"/>
    </location>
</feature>
<sequence>MATSACKSKTMLLMVFVAAALVMSTPSLAQSPLQYNFYGSSCPQAEATVRSVTEGIIKNDTTMGAALMRLFFHDCFVRGCDASILLDPTANNTQVEKKAIALRGYDAVNKIKAAVEAVCPGVVSCADILAFAARDTAVVSGGFTTFYMPSGRRDGVVSRLFDVLQNIPSPILKLPDLINNFAAKGLTVDDLVTLSGAHSFGQAHCSVFNGRLYPTVDPTMNATFADALKTVCPAPGTSGADPVVSNNRVTDPNVLSNQYYSNLVAGKVLFVSDQQLMNSTYTAAKVANNSGDAATWMGQFAAALVKMGSIQVLTGTAGQVRKYCNVVNS</sequence>
<feature type="binding site" evidence="17">
    <location>
        <position position="83"/>
    </location>
    <ligand>
        <name>Ca(2+)</name>
        <dbReference type="ChEBI" id="CHEBI:29108"/>
        <label>1</label>
    </ligand>
</feature>
<dbReference type="PANTHER" id="PTHR31235">
    <property type="entry name" value="PEROXIDASE 25-RELATED"/>
    <property type="match status" value="1"/>
</dbReference>
<feature type="binding site" description="axial binding residue" evidence="17">
    <location>
        <position position="198"/>
    </location>
    <ligand>
        <name>heme b</name>
        <dbReference type="ChEBI" id="CHEBI:60344"/>
    </ligand>
    <ligandPart>
        <name>Fe</name>
        <dbReference type="ChEBI" id="CHEBI:18248"/>
    </ligandPart>
</feature>
<evidence type="ECO:0000256" key="4">
    <source>
        <dbReference type="ARBA" id="ARBA00012313"/>
    </source>
</evidence>
<comment type="cofactor">
    <cofactor evidence="17 20">
        <name>heme b</name>
        <dbReference type="ChEBI" id="CHEBI:60344"/>
    </cofactor>
    <text evidence="17 20">Binds 1 heme b (iron(II)-protoporphyrin IX) group per subunit.</text>
</comment>
<dbReference type="GO" id="GO:0020037">
    <property type="term" value="F:heme binding"/>
    <property type="evidence" value="ECO:0007669"/>
    <property type="project" value="UniProtKB-UniRule"/>
</dbReference>
<protein>
    <recommendedName>
        <fullName evidence="4 20">Peroxidase</fullName>
        <ecNumber evidence="4 20">1.11.1.7</ecNumber>
    </recommendedName>
</protein>
<dbReference type="InterPro" id="IPR002016">
    <property type="entry name" value="Haem_peroxidase"/>
</dbReference>
<evidence type="ECO:0000256" key="17">
    <source>
        <dbReference type="PIRSR" id="PIRSR600823-3"/>
    </source>
</evidence>
<feature type="binding site" evidence="17">
    <location>
        <position position="74"/>
    </location>
    <ligand>
        <name>Ca(2+)</name>
        <dbReference type="ChEBI" id="CHEBI:29108"/>
        <label>1</label>
    </ligand>
</feature>
<comment type="similarity">
    <text evidence="20">Belongs to the peroxidase family. Classical plant (class III) peroxidase subfamily.</text>
</comment>
<dbReference type="InterPro" id="IPR010255">
    <property type="entry name" value="Haem_peroxidase_sf"/>
</dbReference>
<keyword evidence="23" id="KW-1185">Reference proteome</keyword>
<dbReference type="FunFam" id="1.10.420.10:FF:000006">
    <property type="entry name" value="Peroxidase"/>
    <property type="match status" value="1"/>
</dbReference>
<keyword evidence="20" id="KW-0732">Signal</keyword>
<proteinExistence type="inferred from homology"/>
<dbReference type="PROSITE" id="PS50873">
    <property type="entry name" value="PEROXIDASE_4"/>
    <property type="match status" value="1"/>
</dbReference>
<comment type="caution">
    <text evidence="22">The sequence shown here is derived from an EMBL/GenBank/DDBJ whole genome shotgun (WGS) entry which is preliminary data.</text>
</comment>
<comment type="function">
    <text evidence="20">Removal of H(2)O(2), oxidation of toxic reductants, biosynthesis and degradation of lignin, suberization, auxin catabolism, response to environmental stresses such as wounding, pathogen attack and oxidative stress.</text>
</comment>
<dbReference type="InterPro" id="IPR000823">
    <property type="entry name" value="Peroxidase_pln"/>
</dbReference>
<dbReference type="Gene3D" id="1.10.520.10">
    <property type="match status" value="1"/>
</dbReference>
<comment type="cofactor">
    <cofactor evidence="17 20">
        <name>Ca(2+)</name>
        <dbReference type="ChEBI" id="CHEBI:29108"/>
    </cofactor>
    <text evidence="17 20">Binds 2 calcium ions per subunit.</text>
</comment>
<evidence type="ECO:0000256" key="1">
    <source>
        <dbReference type="ARBA" id="ARBA00000189"/>
    </source>
</evidence>
<evidence type="ECO:0000256" key="7">
    <source>
        <dbReference type="ARBA" id="ARBA00022617"/>
    </source>
</evidence>
<dbReference type="Proteomes" id="UP000636709">
    <property type="component" value="Unassembled WGS sequence"/>
</dbReference>
<keyword evidence="8 17" id="KW-0479">Metal-binding</keyword>
<reference evidence="22" key="1">
    <citation type="submission" date="2020-07" db="EMBL/GenBank/DDBJ databases">
        <title>Genome sequence and genetic diversity analysis of an under-domesticated orphan crop, white fonio (Digitaria exilis).</title>
        <authorList>
            <person name="Bennetzen J.L."/>
            <person name="Chen S."/>
            <person name="Ma X."/>
            <person name="Wang X."/>
            <person name="Yssel A.E.J."/>
            <person name="Chaluvadi S.R."/>
            <person name="Johnson M."/>
            <person name="Gangashetty P."/>
            <person name="Hamidou F."/>
            <person name="Sanogo M.D."/>
            <person name="Zwaenepoel A."/>
            <person name="Wallace J."/>
            <person name="Van De Peer Y."/>
            <person name="Van Deynze A."/>
        </authorList>
    </citation>
    <scope>NUCLEOTIDE SEQUENCE</scope>
    <source>
        <tissue evidence="22">Leaves</tissue>
    </source>
</reference>
<keyword evidence="12 19" id="KW-1015">Disulfide bond</keyword>
<keyword evidence="9 17" id="KW-0106">Calcium</keyword>
<evidence type="ECO:0000313" key="23">
    <source>
        <dbReference type="Proteomes" id="UP000636709"/>
    </source>
</evidence>
<evidence type="ECO:0000256" key="14">
    <source>
        <dbReference type="ARBA" id="ARBA00023324"/>
    </source>
</evidence>
<dbReference type="EC" id="1.11.1.7" evidence="4 20"/>
<evidence type="ECO:0000256" key="5">
    <source>
        <dbReference type="ARBA" id="ARBA00022525"/>
    </source>
</evidence>
<dbReference type="Gene3D" id="1.10.420.10">
    <property type="entry name" value="Peroxidase, domain 2"/>
    <property type="match status" value="1"/>
</dbReference>
<feature type="chain" id="PRO_5033109113" description="Peroxidase" evidence="20">
    <location>
        <begin position="30"/>
        <end position="329"/>
    </location>
</feature>
<dbReference type="PROSITE" id="PS00435">
    <property type="entry name" value="PEROXIDASE_1"/>
    <property type="match status" value="1"/>
</dbReference>
<keyword evidence="6 20" id="KW-0575">Peroxidase</keyword>
<dbReference type="Pfam" id="PF00141">
    <property type="entry name" value="peroxidase"/>
    <property type="match status" value="1"/>
</dbReference>
<feature type="disulfide bond" evidence="19">
    <location>
        <begin position="205"/>
        <end position="232"/>
    </location>
</feature>
<feature type="binding site" evidence="17">
    <location>
        <position position="81"/>
    </location>
    <ligand>
        <name>Ca(2+)</name>
        <dbReference type="ChEBI" id="CHEBI:29108"/>
        <label>1</label>
    </ligand>
</feature>
<dbReference type="CDD" id="cd00693">
    <property type="entry name" value="secretory_peroxidase"/>
    <property type="match status" value="1"/>
</dbReference>
<evidence type="ECO:0000256" key="8">
    <source>
        <dbReference type="ARBA" id="ARBA00022723"/>
    </source>
</evidence>
<dbReference type="GO" id="GO:0006979">
    <property type="term" value="P:response to oxidative stress"/>
    <property type="evidence" value="ECO:0007669"/>
    <property type="project" value="UniProtKB-UniRule"/>
</dbReference>
<keyword evidence="5 20" id="KW-0964">Secreted</keyword>
<feature type="binding site" evidence="17">
    <location>
        <position position="77"/>
    </location>
    <ligand>
        <name>Ca(2+)</name>
        <dbReference type="ChEBI" id="CHEBI:29108"/>
        <label>1</label>
    </ligand>
</feature>
<dbReference type="InterPro" id="IPR019793">
    <property type="entry name" value="Peroxidases_heam-ligand_BS"/>
</dbReference>
<evidence type="ECO:0000259" key="21">
    <source>
        <dbReference type="PROSITE" id="PS50873"/>
    </source>
</evidence>
<feature type="domain" description="Plant heme peroxidase family profile" evidence="21">
    <location>
        <begin position="32"/>
        <end position="328"/>
    </location>
</feature>
<dbReference type="GO" id="GO:0140825">
    <property type="term" value="F:lactoperoxidase activity"/>
    <property type="evidence" value="ECO:0007669"/>
    <property type="project" value="UniProtKB-EC"/>
</dbReference>
<evidence type="ECO:0000256" key="19">
    <source>
        <dbReference type="PIRSR" id="PIRSR600823-5"/>
    </source>
</evidence>
<dbReference type="GO" id="GO:0042744">
    <property type="term" value="P:hydrogen peroxide catabolic process"/>
    <property type="evidence" value="ECO:0007669"/>
    <property type="project" value="UniProtKB-KW"/>
</dbReference>